<evidence type="ECO:0000256" key="1">
    <source>
        <dbReference type="ARBA" id="ARBA00009481"/>
    </source>
</evidence>
<dbReference type="KEGG" id="sgl:SG0981"/>
<dbReference type="EMBL" id="AP008232">
    <property type="protein sequence ID" value="BAE74256.1"/>
    <property type="molecule type" value="Genomic_DNA"/>
</dbReference>
<keyword evidence="3 5" id="KW-0808">Transferase</keyword>
<protein>
    <submittedName>
        <fullName evidence="5">Amylovoran biosynthesis glycosyl transferase AmsK</fullName>
    </submittedName>
</protein>
<dbReference type="BioCyc" id="SGLO343509:SGP1_RS08415-MONOMER"/>
<evidence type="ECO:0000259" key="4">
    <source>
        <dbReference type="Pfam" id="PF00534"/>
    </source>
</evidence>
<dbReference type="Pfam" id="PF00534">
    <property type="entry name" value="Glycos_transf_1"/>
    <property type="match status" value="1"/>
</dbReference>
<evidence type="ECO:0000313" key="5">
    <source>
        <dbReference type="EMBL" id="BAE74256.1"/>
    </source>
</evidence>
<comment type="similarity">
    <text evidence="1">Belongs to the glycosyltransferase group 1 family. Glycosyltransferase 4 subfamily.</text>
</comment>
<dbReference type="SUPFAM" id="SSF53756">
    <property type="entry name" value="UDP-Glycosyltransferase/glycogen phosphorylase"/>
    <property type="match status" value="1"/>
</dbReference>
<dbReference type="AlphaFoldDB" id="Q2NUB9"/>
<accession>Q2NUB9</accession>
<keyword evidence="6" id="KW-1185">Reference proteome</keyword>
<dbReference type="HOGENOM" id="CLU_009583_14_3_6"/>
<dbReference type="CAZy" id="GT4">
    <property type="family name" value="Glycosyltransferase Family 4"/>
</dbReference>
<gene>
    <name evidence="5" type="ordered locus">SG0981</name>
</gene>
<keyword evidence="2" id="KW-0328">Glycosyltransferase</keyword>
<evidence type="ECO:0000256" key="2">
    <source>
        <dbReference type="ARBA" id="ARBA00022676"/>
    </source>
</evidence>
<evidence type="ECO:0000313" key="6">
    <source>
        <dbReference type="Proteomes" id="UP000001932"/>
    </source>
</evidence>
<name>Q2NUB9_SODGM</name>
<organism evidence="5 6">
    <name type="scientific">Sodalis glossinidius (strain morsitans)</name>
    <dbReference type="NCBI Taxonomy" id="343509"/>
    <lineage>
        <taxon>Bacteria</taxon>
        <taxon>Pseudomonadati</taxon>
        <taxon>Pseudomonadota</taxon>
        <taxon>Gammaproteobacteria</taxon>
        <taxon>Enterobacterales</taxon>
        <taxon>Bruguierivoracaceae</taxon>
        <taxon>Sodalis</taxon>
    </lineage>
</organism>
<dbReference type="OrthoDB" id="4611853at2"/>
<dbReference type="eggNOG" id="COG0438">
    <property type="taxonomic scope" value="Bacteria"/>
</dbReference>
<evidence type="ECO:0000256" key="3">
    <source>
        <dbReference type="ARBA" id="ARBA00022679"/>
    </source>
</evidence>
<dbReference type="Gene3D" id="3.40.50.2000">
    <property type="entry name" value="Glycogen Phosphorylase B"/>
    <property type="match status" value="2"/>
</dbReference>
<reference evidence="5 6" key="1">
    <citation type="journal article" date="2006" name="Genome Res.">
        <title>Massive genome erosion and functional adaptations provide insights into the symbiotic lifestyle of Sodalis glossinidius in the tsetse host.</title>
        <authorList>
            <person name="Toh H."/>
            <person name="Weiss B.L."/>
            <person name="Perkin S.A.H."/>
            <person name="Yamashita A."/>
            <person name="Oshima K."/>
            <person name="Hattori M."/>
            <person name="Aksoy S."/>
        </authorList>
    </citation>
    <scope>NUCLEOTIDE SEQUENCE [LARGE SCALE GENOMIC DNA]</scope>
    <source>
        <strain evidence="6">morsitans</strain>
    </source>
</reference>
<dbReference type="PANTHER" id="PTHR12526">
    <property type="entry name" value="GLYCOSYLTRANSFERASE"/>
    <property type="match status" value="1"/>
</dbReference>
<feature type="domain" description="Glycosyl transferase family 1" evidence="4">
    <location>
        <begin position="219"/>
        <end position="382"/>
    </location>
</feature>
<sequence>MKVTFFLGRFPIPSETFVLNQITSLINLGHEVSIVAVWSGANDYKHKNYFDYNLRDKTHYLLPNEKKGTLAKTLNRLLSIIGHLGRKQVRVAMDNRRFGAHAKSLLLPAVIAQNPPQSPADVIIAHFGTEGVLAMKLCELGLLKGAICTVFHGIDISQTDILQRYQTDYQRLFKETELLMPISYLWKTKLEKMGCPADKVKVFRMGVNVNDYNYQPRTLAHDRLEIISVARLMEKKGLDVAIKACALLKSRNVDFRYRIVGHGPLADKMRALVDELNLNDRVTLLGFQPQHKVKELLAESDIFMLPSVTGADGDMEGIPVALMEAMAVGLPVVSTFHSGIPELIEHQKSGWLAPEYDSEALANIIENILNNKGSLRQMLDHARDKIETEFNEDITNQELSKSLVRSFT</sequence>
<dbReference type="Proteomes" id="UP000001932">
    <property type="component" value="Chromosome"/>
</dbReference>
<dbReference type="GO" id="GO:0016757">
    <property type="term" value="F:glycosyltransferase activity"/>
    <property type="evidence" value="ECO:0007669"/>
    <property type="project" value="UniProtKB-KW"/>
</dbReference>
<dbReference type="GO" id="GO:1901135">
    <property type="term" value="P:carbohydrate derivative metabolic process"/>
    <property type="evidence" value="ECO:0007669"/>
    <property type="project" value="UniProtKB-ARBA"/>
</dbReference>
<proteinExistence type="inferred from homology"/>
<dbReference type="STRING" id="343509.SG0981"/>
<dbReference type="InterPro" id="IPR001296">
    <property type="entry name" value="Glyco_trans_1"/>
</dbReference>
<dbReference type="PANTHER" id="PTHR12526:SF640">
    <property type="entry name" value="COLANIC ACID BIOSYNTHESIS GLYCOSYLTRANSFERASE WCAL-RELATED"/>
    <property type="match status" value="1"/>
</dbReference>
<dbReference type="RefSeq" id="WP_011410842.1">
    <property type="nucleotide sequence ID" value="NC_007712.1"/>
</dbReference>